<proteinExistence type="inferred from homology"/>
<dbReference type="EMBL" id="CP002637">
    <property type="protein sequence ID" value="AEC01123.1"/>
    <property type="molecule type" value="Genomic_DNA"/>
</dbReference>
<dbReference type="InterPro" id="IPR007712">
    <property type="entry name" value="RelE/ParE_toxin"/>
</dbReference>
<dbReference type="NCBIfam" id="TIGR02385">
    <property type="entry name" value="RelE_StbE"/>
    <property type="match status" value="1"/>
</dbReference>
<dbReference type="EMBL" id="ACKP02000046">
    <property type="protein sequence ID" value="EEX76660.1"/>
    <property type="molecule type" value="Genomic_DNA"/>
</dbReference>
<dbReference type="Gene3D" id="3.30.2310.20">
    <property type="entry name" value="RelE-like"/>
    <property type="match status" value="1"/>
</dbReference>
<dbReference type="InterPro" id="IPR035093">
    <property type="entry name" value="RelE/ParE_toxin_dom_sf"/>
</dbReference>
<dbReference type="Proteomes" id="UP000011124">
    <property type="component" value="Chromosome"/>
</dbReference>
<evidence type="ECO:0000313" key="4">
    <source>
        <dbReference type="EMBL" id="EEX76660.1"/>
    </source>
</evidence>
<dbReference type="HOGENOM" id="CLU_155761_1_1_9"/>
<dbReference type="PANTHER" id="PTHR35601">
    <property type="entry name" value="TOXIN RELE"/>
    <property type="match status" value="1"/>
</dbReference>
<reference evidence="4 5" key="1">
    <citation type="submission" date="2009-09" db="EMBL/GenBank/DDBJ databases">
        <authorList>
            <person name="Weinstock G."/>
            <person name="Sodergren E."/>
            <person name="Clifton S."/>
            <person name="Fulton L."/>
            <person name="Fulton B."/>
            <person name="Courtney L."/>
            <person name="Fronick C."/>
            <person name="Harrison M."/>
            <person name="Strong C."/>
            <person name="Farmer C."/>
            <person name="Delahaunty K."/>
            <person name="Markovic C."/>
            <person name="Hall O."/>
            <person name="Minx P."/>
            <person name="Tomlinson C."/>
            <person name="Mitreva M."/>
            <person name="Nelson J."/>
            <person name="Hou S."/>
            <person name="Wollam A."/>
            <person name="Pepin K.H."/>
            <person name="Johnson M."/>
            <person name="Bhonagiri V."/>
            <person name="Nash W.E."/>
            <person name="Warren W."/>
            <person name="Chinwalla A."/>
            <person name="Mardis E.R."/>
            <person name="Wilson R.K."/>
        </authorList>
    </citation>
    <scope>NUCLEOTIDE SEQUENCE [LARGE SCALE GENOMIC DNA]</scope>
    <source>
        <strain evidence="4">ATCC 35185</strain>
        <strain evidence="5">ATCC 35185 / DSM 20758 / VPI D19B-28</strain>
    </source>
</reference>
<keyword evidence="2" id="KW-1277">Toxin-antitoxin system</keyword>
<evidence type="ECO:0000313" key="3">
    <source>
        <dbReference type="EMBL" id="AEC01123.1"/>
    </source>
</evidence>
<dbReference type="KEGG" id="ssg:Selsp_2177"/>
<name>C9LWY4_SELS3</name>
<dbReference type="OrthoDB" id="9805098at2"/>
<organism evidence="4 5">
    <name type="scientific">Selenomonas sputigena (strain ATCC 35185 / DSM 20758 / CCUG 44933 / VPI D19B-28)</name>
    <dbReference type="NCBI Taxonomy" id="546271"/>
    <lineage>
        <taxon>Bacteria</taxon>
        <taxon>Bacillati</taxon>
        <taxon>Bacillota</taxon>
        <taxon>Negativicutes</taxon>
        <taxon>Selenomonadales</taxon>
        <taxon>Selenomonadaceae</taxon>
        <taxon>Selenomonas</taxon>
    </lineage>
</organism>
<keyword evidence="6" id="KW-1185">Reference proteome</keyword>
<dbReference type="Proteomes" id="UP000003505">
    <property type="component" value="Unassembled WGS sequence"/>
</dbReference>
<dbReference type="RefSeq" id="WP_006193302.1">
    <property type="nucleotide sequence ID" value="NC_015437.1"/>
</dbReference>
<dbReference type="SUPFAM" id="SSF143011">
    <property type="entry name" value="RelE-like"/>
    <property type="match status" value="1"/>
</dbReference>
<reference evidence="3 6" key="2">
    <citation type="submission" date="2011-04" db="EMBL/GenBank/DDBJ databases">
        <title>The complete genome of Selenomonas sputigena DSM 20758.</title>
        <authorList>
            <consortium name="US DOE Joint Genome Institute (JGI-PGF)"/>
            <person name="Lucas S."/>
            <person name="Copeland A."/>
            <person name="Lapidus A."/>
            <person name="Bruce D."/>
            <person name="Goodwin L."/>
            <person name="Pitluck S."/>
            <person name="Peters L."/>
            <person name="Kyrpides N."/>
            <person name="Mavromatis K."/>
            <person name="Ivanova N."/>
            <person name="Ovchinnikova G."/>
            <person name="Teshima H."/>
            <person name="Detter J.C."/>
            <person name="Tapia R."/>
            <person name="Han C."/>
            <person name="Land M."/>
            <person name="Hauser L."/>
            <person name="Markowitz V."/>
            <person name="Cheng J.-F."/>
            <person name="Hugenholtz P."/>
            <person name="Woyke T."/>
            <person name="Wu D."/>
            <person name="Gronow S."/>
            <person name="Wellnitz S."/>
            <person name="Schneider S."/>
            <person name="Klenk H.-P."/>
            <person name="Eisen J.A."/>
        </authorList>
    </citation>
    <scope>NUCLEOTIDE SEQUENCE [LARGE SCALE GENOMIC DNA]</scope>
    <source>
        <strain evidence="3">ATCC 35185</strain>
        <strain evidence="6">ATCC 35185 / DSM 20758 / VPI D19B-28</strain>
    </source>
</reference>
<dbReference type="STRING" id="546271.Selsp_2177"/>
<sequence>MYRLITTKKFDKTLQKLDSGTRNRIIQWMKSNLVDCENPRIYGKALTGNLGKYWRYRVADFRLIAEIRDNELIVIAVEIGHRSKIYK</sequence>
<dbReference type="PANTHER" id="PTHR35601:SF1">
    <property type="entry name" value="TOXIN RELE"/>
    <property type="match status" value="1"/>
</dbReference>
<protein>
    <submittedName>
        <fullName evidence="4">Addiction module toxin, RelE/StbE family</fullName>
    </submittedName>
</protein>
<evidence type="ECO:0000256" key="1">
    <source>
        <dbReference type="ARBA" id="ARBA00006226"/>
    </source>
</evidence>
<evidence type="ECO:0000313" key="5">
    <source>
        <dbReference type="Proteomes" id="UP000003505"/>
    </source>
</evidence>
<evidence type="ECO:0000313" key="6">
    <source>
        <dbReference type="Proteomes" id="UP000011124"/>
    </source>
</evidence>
<accession>C9LWY4</accession>
<dbReference type="AlphaFoldDB" id="C9LWY4"/>
<comment type="similarity">
    <text evidence="1">Belongs to the RelE toxin family.</text>
</comment>
<gene>
    <name evidence="3" type="ordered locus">Selsp_2177</name>
    <name evidence="4" type="ORF">SELSPUOL_01990</name>
</gene>
<dbReference type="eggNOG" id="COG2026">
    <property type="taxonomic scope" value="Bacteria"/>
</dbReference>
<dbReference type="Pfam" id="PF05016">
    <property type="entry name" value="ParE_toxin"/>
    <property type="match status" value="1"/>
</dbReference>
<evidence type="ECO:0000256" key="2">
    <source>
        <dbReference type="ARBA" id="ARBA00022649"/>
    </source>
</evidence>